<dbReference type="PROSITE" id="PS51819">
    <property type="entry name" value="VOC"/>
    <property type="match status" value="1"/>
</dbReference>
<evidence type="ECO:0000259" key="1">
    <source>
        <dbReference type="PROSITE" id="PS51819"/>
    </source>
</evidence>
<evidence type="ECO:0000313" key="3">
    <source>
        <dbReference type="Proteomes" id="UP000770015"/>
    </source>
</evidence>
<proteinExistence type="predicted"/>
<dbReference type="SUPFAM" id="SSF54593">
    <property type="entry name" value="Glyoxalase/Bleomycin resistance protein/Dihydroxybiphenyl dioxygenase"/>
    <property type="match status" value="1"/>
</dbReference>
<dbReference type="AlphaFoldDB" id="A0A9P8VL83"/>
<reference evidence="2" key="1">
    <citation type="journal article" date="2021" name="Nat. Commun.">
        <title>Genetic determinants of endophytism in the Arabidopsis root mycobiome.</title>
        <authorList>
            <person name="Mesny F."/>
            <person name="Miyauchi S."/>
            <person name="Thiergart T."/>
            <person name="Pickel B."/>
            <person name="Atanasova L."/>
            <person name="Karlsson M."/>
            <person name="Huettel B."/>
            <person name="Barry K.W."/>
            <person name="Haridas S."/>
            <person name="Chen C."/>
            <person name="Bauer D."/>
            <person name="Andreopoulos W."/>
            <person name="Pangilinan J."/>
            <person name="LaButti K."/>
            <person name="Riley R."/>
            <person name="Lipzen A."/>
            <person name="Clum A."/>
            <person name="Drula E."/>
            <person name="Henrissat B."/>
            <person name="Kohler A."/>
            <person name="Grigoriev I.V."/>
            <person name="Martin F.M."/>
            <person name="Hacquard S."/>
        </authorList>
    </citation>
    <scope>NUCLEOTIDE SEQUENCE</scope>
    <source>
        <strain evidence="2">MPI-SDFR-AT-0117</strain>
    </source>
</reference>
<name>A0A9P8VL83_9PEZI</name>
<sequence>MSDWKPPKFGTPVWMAIPAEDVSRASKFYKDVFDFDYKPSRPEYPEATYRMFDLQPKGLSLSGGIEKVPNGAGILKTGGGGICLHWFVEDVEKSGKAIEEAGGAMLSPAEKEGDHGLYRFFKDTEGNVGSIYQMVASC</sequence>
<gene>
    <name evidence="2" type="ORF">F5X68DRAFT_257511</name>
</gene>
<dbReference type="Pfam" id="PF00903">
    <property type="entry name" value="Glyoxalase"/>
    <property type="match status" value="1"/>
</dbReference>
<protein>
    <recommendedName>
        <fullName evidence="1">VOC domain-containing protein</fullName>
    </recommendedName>
</protein>
<dbReference type="PANTHER" id="PTHR33993">
    <property type="entry name" value="GLYOXALASE-RELATED"/>
    <property type="match status" value="1"/>
</dbReference>
<dbReference type="Proteomes" id="UP000770015">
    <property type="component" value="Unassembled WGS sequence"/>
</dbReference>
<dbReference type="InterPro" id="IPR004360">
    <property type="entry name" value="Glyas_Fos-R_dOase_dom"/>
</dbReference>
<dbReference type="InterPro" id="IPR037523">
    <property type="entry name" value="VOC_core"/>
</dbReference>
<accession>A0A9P8VL83</accession>
<comment type="caution">
    <text evidence="2">The sequence shown here is derived from an EMBL/GenBank/DDBJ whole genome shotgun (WGS) entry which is preliminary data.</text>
</comment>
<evidence type="ECO:0000313" key="2">
    <source>
        <dbReference type="EMBL" id="KAH6697299.1"/>
    </source>
</evidence>
<dbReference type="InterPro" id="IPR052164">
    <property type="entry name" value="Anthracycline_SecMetBiosynth"/>
</dbReference>
<dbReference type="OrthoDB" id="447346at2759"/>
<dbReference type="Gene3D" id="3.10.180.10">
    <property type="entry name" value="2,3-Dihydroxybiphenyl 1,2-Dioxygenase, domain 1"/>
    <property type="match status" value="1"/>
</dbReference>
<keyword evidence="3" id="KW-1185">Reference proteome</keyword>
<feature type="domain" description="VOC" evidence="1">
    <location>
        <begin position="11"/>
        <end position="134"/>
    </location>
</feature>
<dbReference type="EMBL" id="JAGSXJ010000001">
    <property type="protein sequence ID" value="KAH6697299.1"/>
    <property type="molecule type" value="Genomic_DNA"/>
</dbReference>
<dbReference type="InterPro" id="IPR029068">
    <property type="entry name" value="Glyas_Bleomycin-R_OHBP_Dase"/>
</dbReference>
<organism evidence="2 3">
    <name type="scientific">Plectosphaerella plurivora</name>
    <dbReference type="NCBI Taxonomy" id="936078"/>
    <lineage>
        <taxon>Eukaryota</taxon>
        <taxon>Fungi</taxon>
        <taxon>Dikarya</taxon>
        <taxon>Ascomycota</taxon>
        <taxon>Pezizomycotina</taxon>
        <taxon>Sordariomycetes</taxon>
        <taxon>Hypocreomycetidae</taxon>
        <taxon>Glomerellales</taxon>
        <taxon>Plectosphaerellaceae</taxon>
        <taxon>Plectosphaerella</taxon>
    </lineage>
</organism>